<keyword evidence="4" id="KW-1185">Reference proteome</keyword>
<dbReference type="PANTHER" id="PTHR46268:SF6">
    <property type="entry name" value="UNIVERSAL STRESS PROTEIN UP12"/>
    <property type="match status" value="1"/>
</dbReference>
<dbReference type="InterPro" id="IPR014729">
    <property type="entry name" value="Rossmann-like_a/b/a_fold"/>
</dbReference>
<evidence type="ECO:0000313" key="4">
    <source>
        <dbReference type="Proteomes" id="UP001403094"/>
    </source>
</evidence>
<organism evidence="3 4">
    <name type="scientific">Streptomyces cheonanensis</name>
    <dbReference type="NCBI Taxonomy" id="312720"/>
    <lineage>
        <taxon>Bacteria</taxon>
        <taxon>Bacillati</taxon>
        <taxon>Actinomycetota</taxon>
        <taxon>Actinomycetes</taxon>
        <taxon>Kitasatosporales</taxon>
        <taxon>Streptomycetaceae</taxon>
        <taxon>Streptomyces</taxon>
    </lineage>
</organism>
<dbReference type="InterPro" id="IPR006016">
    <property type="entry name" value="UspA"/>
</dbReference>
<name>A0ABP5GG72_9ACTN</name>
<feature type="domain" description="UspA" evidence="2">
    <location>
        <begin position="2"/>
        <end position="140"/>
    </location>
</feature>
<proteinExistence type="inferred from homology"/>
<dbReference type="PANTHER" id="PTHR46268">
    <property type="entry name" value="STRESS RESPONSE PROTEIN NHAX"/>
    <property type="match status" value="1"/>
</dbReference>
<gene>
    <name evidence="3" type="ORF">GCM10009757_11340</name>
</gene>
<dbReference type="SUPFAM" id="SSF52402">
    <property type="entry name" value="Adenine nucleotide alpha hydrolases-like"/>
    <property type="match status" value="2"/>
</dbReference>
<evidence type="ECO:0000259" key="2">
    <source>
        <dbReference type="Pfam" id="PF00582"/>
    </source>
</evidence>
<protein>
    <submittedName>
        <fullName evidence="3">Universal stress protein</fullName>
    </submittedName>
</protein>
<dbReference type="EMBL" id="BAAANQ010000002">
    <property type="protein sequence ID" value="GAA2045114.1"/>
    <property type="molecule type" value="Genomic_DNA"/>
</dbReference>
<dbReference type="PRINTS" id="PR01438">
    <property type="entry name" value="UNVRSLSTRESS"/>
</dbReference>
<feature type="domain" description="UspA" evidence="2">
    <location>
        <begin position="150"/>
        <end position="279"/>
    </location>
</feature>
<dbReference type="Proteomes" id="UP001403094">
    <property type="component" value="Unassembled WGS sequence"/>
</dbReference>
<comment type="caution">
    <text evidence="3">The sequence shown here is derived from an EMBL/GenBank/DDBJ whole genome shotgun (WGS) entry which is preliminary data.</text>
</comment>
<reference evidence="4" key="1">
    <citation type="journal article" date="2019" name="Int. J. Syst. Evol. Microbiol.">
        <title>The Global Catalogue of Microorganisms (GCM) 10K type strain sequencing project: providing services to taxonomists for standard genome sequencing and annotation.</title>
        <authorList>
            <consortium name="The Broad Institute Genomics Platform"/>
            <consortium name="The Broad Institute Genome Sequencing Center for Infectious Disease"/>
            <person name="Wu L."/>
            <person name="Ma J."/>
        </authorList>
    </citation>
    <scope>NUCLEOTIDE SEQUENCE [LARGE SCALE GENOMIC DNA]</scope>
    <source>
        <strain evidence="4">JCM 14549</strain>
    </source>
</reference>
<evidence type="ECO:0000313" key="3">
    <source>
        <dbReference type="EMBL" id="GAA2045114.1"/>
    </source>
</evidence>
<dbReference type="InterPro" id="IPR006015">
    <property type="entry name" value="Universal_stress_UspA"/>
</dbReference>
<dbReference type="Gene3D" id="3.40.50.620">
    <property type="entry name" value="HUPs"/>
    <property type="match status" value="2"/>
</dbReference>
<evidence type="ECO:0000256" key="1">
    <source>
        <dbReference type="ARBA" id="ARBA00008791"/>
    </source>
</evidence>
<comment type="similarity">
    <text evidence="1">Belongs to the universal stress protein A family.</text>
</comment>
<sequence>MMAHPIVVGIDGSESSLRAADWAVDAADRRGRELRMVYASFWEQFEVMSPSVGLSRPEGGMMARNVLAAAQQRVSQRRPAVKVSVEVLTQPPIPALLEEAGSASMIVVGSRGRGQLAGLLLGTVGLGVAARATCPVVVVRGAEPAREGYFQRVLVGIKDVDRPAAVAFAFEEADARQCELRAVHAWLSPAEGGTGRQTERTAADVLARSLAPGKERHPDVRVVERPQRGVQRSALLTAAETADLLVLGAHRRATPVGLHLGLTSHALLQHAACPVAVVPEH</sequence>
<dbReference type="Pfam" id="PF00582">
    <property type="entry name" value="Usp"/>
    <property type="match status" value="2"/>
</dbReference>
<accession>A0ABP5GG72</accession>